<evidence type="ECO:0000313" key="2">
    <source>
        <dbReference type="EMBL" id="UJO13224.1"/>
    </source>
</evidence>
<dbReference type="OrthoDB" id="3856093at2759"/>
<dbReference type="GeneID" id="71982933"/>
<keyword evidence="1" id="KW-0472">Membrane</keyword>
<feature type="transmembrane region" description="Helical" evidence="1">
    <location>
        <begin position="75"/>
        <end position="94"/>
    </location>
</feature>
<keyword evidence="1" id="KW-1133">Transmembrane helix</keyword>
<evidence type="ECO:0000256" key="1">
    <source>
        <dbReference type="SAM" id="Phobius"/>
    </source>
</evidence>
<sequence>MHESFTMAANGPFSGWWMTPVQAIAALSAGINCGASGLQSPLTMPMLELPEIPTVYAGKQLRWLLAKSDVIFPRVNGFGTLSNLALTVICYLKSDQSRAASEKLPILMTAFLCNVGATVWTLVFMLPRNNGMRKFSKAVEENPEDTKSEREFRRIQGEWKKYAIGRATLMLFASAAGIYSVFVDGKFAN</sequence>
<reference evidence="2" key="1">
    <citation type="submission" date="2021-12" db="EMBL/GenBank/DDBJ databases">
        <authorList>
            <person name="Zaccaron A."/>
            <person name="Stergiopoulos I."/>
        </authorList>
    </citation>
    <scope>NUCLEOTIDE SEQUENCE</scope>
    <source>
        <strain evidence="2">Race5_Kim</strain>
    </source>
</reference>
<keyword evidence="3" id="KW-1185">Reference proteome</keyword>
<gene>
    <name evidence="2" type="ORF">CLAFUR5_03055</name>
</gene>
<reference evidence="2" key="2">
    <citation type="journal article" date="2022" name="Microb. Genom.">
        <title>A chromosome-scale genome assembly of the tomato pathogen Cladosporium fulvum reveals a compartmentalized genome architecture and the presence of a dispensable chromosome.</title>
        <authorList>
            <person name="Zaccaron A.Z."/>
            <person name="Chen L.H."/>
            <person name="Samaras A."/>
            <person name="Stergiopoulos I."/>
        </authorList>
    </citation>
    <scope>NUCLEOTIDE SEQUENCE</scope>
    <source>
        <strain evidence="2">Race5_Kim</strain>
    </source>
</reference>
<dbReference type="Pfam" id="PF08592">
    <property type="entry name" value="Anthrone_oxy"/>
    <property type="match status" value="1"/>
</dbReference>
<organism evidence="2 3">
    <name type="scientific">Passalora fulva</name>
    <name type="common">Tomato leaf mold</name>
    <name type="synonym">Cladosporium fulvum</name>
    <dbReference type="NCBI Taxonomy" id="5499"/>
    <lineage>
        <taxon>Eukaryota</taxon>
        <taxon>Fungi</taxon>
        <taxon>Dikarya</taxon>
        <taxon>Ascomycota</taxon>
        <taxon>Pezizomycotina</taxon>
        <taxon>Dothideomycetes</taxon>
        <taxon>Dothideomycetidae</taxon>
        <taxon>Mycosphaerellales</taxon>
        <taxon>Mycosphaerellaceae</taxon>
        <taxon>Fulvia</taxon>
    </lineage>
</organism>
<proteinExistence type="predicted"/>
<dbReference type="Proteomes" id="UP000756132">
    <property type="component" value="Chromosome 2"/>
</dbReference>
<keyword evidence="1" id="KW-0812">Transmembrane</keyword>
<feature type="transmembrane region" description="Helical" evidence="1">
    <location>
        <begin position="106"/>
        <end position="127"/>
    </location>
</feature>
<evidence type="ECO:0000313" key="3">
    <source>
        <dbReference type="Proteomes" id="UP000756132"/>
    </source>
</evidence>
<dbReference type="RefSeq" id="XP_047757590.1">
    <property type="nucleotide sequence ID" value="XM_047902203.1"/>
</dbReference>
<dbReference type="EMBL" id="CP090164">
    <property type="protein sequence ID" value="UJO13224.1"/>
    <property type="molecule type" value="Genomic_DNA"/>
</dbReference>
<dbReference type="AlphaFoldDB" id="A0A9Q8L9K5"/>
<evidence type="ECO:0008006" key="4">
    <source>
        <dbReference type="Google" id="ProtNLM"/>
    </source>
</evidence>
<dbReference type="InterPro" id="IPR013901">
    <property type="entry name" value="Anthrone_oxy"/>
</dbReference>
<accession>A0A9Q8L9K5</accession>
<name>A0A9Q8L9K5_PASFU</name>
<dbReference type="KEGG" id="ffu:CLAFUR5_03055"/>
<feature type="transmembrane region" description="Helical" evidence="1">
    <location>
        <begin position="163"/>
        <end position="182"/>
    </location>
</feature>
<protein>
    <recommendedName>
        <fullName evidence="4">DUF1772-domain-containing protein</fullName>
    </recommendedName>
</protein>